<dbReference type="Pfam" id="PF00595">
    <property type="entry name" value="PDZ"/>
    <property type="match status" value="2"/>
</dbReference>
<dbReference type="PANTHER" id="PTHR23119:SF28">
    <property type="entry name" value="DISKS LARGE HOMOLOG 3"/>
    <property type="match status" value="1"/>
</dbReference>
<dbReference type="GO" id="GO:0098609">
    <property type="term" value="P:cell-cell adhesion"/>
    <property type="evidence" value="ECO:0007669"/>
    <property type="project" value="TreeGrafter"/>
</dbReference>
<dbReference type="GO" id="GO:0098839">
    <property type="term" value="C:postsynaptic density membrane"/>
    <property type="evidence" value="ECO:0007669"/>
    <property type="project" value="TreeGrafter"/>
</dbReference>
<dbReference type="Proteomes" id="UP000335636">
    <property type="component" value="Unassembled WGS sequence"/>
</dbReference>
<dbReference type="GO" id="GO:0099072">
    <property type="term" value="P:regulation of postsynaptic membrane neurotransmitter receptor levels"/>
    <property type="evidence" value="ECO:0007669"/>
    <property type="project" value="TreeGrafter"/>
</dbReference>
<sequence length="339" mass="36189">MEGASVGEAAKWRLGRQSQVPGMHGGRPVWLFGSAAPRVGREEEEALLLRAGADCPKLASPAPLLVNPEALEPSLLVNGSDGMFKYEEIVLERGNSGLGFSIAGGIDNPHVPDDPGIFITKIIPGGAAAMDGRLGVNDCVLRVNEVDVSEVVHSRAVEALKEAGPVVRLVVRRRQPPPETIMEVNLLKGPKGLGFSIAGGIGNQHIPGDNSIYITKIIEGGAAQKDGRLQIGDRLLAVNNTNLQDVRHEEAVASLKNTSDMVYLKVAKPGSLHLNDMYAPPDYASTFTALADNHISHNSSLGYLGAVESKVSYPAPPQVPPTRYSPIPRHMLAEEDFTR</sequence>
<proteinExistence type="predicted"/>
<dbReference type="CDD" id="cd06723">
    <property type="entry name" value="PDZ1_Dlg1-2-4-like"/>
    <property type="match status" value="1"/>
</dbReference>
<dbReference type="CDD" id="cd06724">
    <property type="entry name" value="PDZ2_Dlg1-2-4-like"/>
    <property type="match status" value="1"/>
</dbReference>
<dbReference type="InterPro" id="IPR036034">
    <property type="entry name" value="PDZ_sf"/>
</dbReference>
<dbReference type="GO" id="GO:0097120">
    <property type="term" value="P:receptor localization to synapse"/>
    <property type="evidence" value="ECO:0007669"/>
    <property type="project" value="TreeGrafter"/>
</dbReference>
<dbReference type="GO" id="GO:0043113">
    <property type="term" value="P:receptor clustering"/>
    <property type="evidence" value="ECO:0007669"/>
    <property type="project" value="TreeGrafter"/>
</dbReference>
<accession>A0A5E4CVK2</accession>
<dbReference type="InterPro" id="IPR001478">
    <property type="entry name" value="PDZ"/>
</dbReference>
<dbReference type="Pfam" id="PF10608">
    <property type="entry name" value="MAGUK_N_PEST"/>
    <property type="match status" value="1"/>
</dbReference>
<dbReference type="Pfam" id="PF10600">
    <property type="entry name" value="PDZ_assoc"/>
    <property type="match status" value="1"/>
</dbReference>
<dbReference type="PANTHER" id="PTHR23119">
    <property type="entry name" value="DISCS LARGE"/>
    <property type="match status" value="1"/>
</dbReference>
<reference evidence="2" key="2">
    <citation type="submission" date="2020-08" db="EMBL/GenBank/DDBJ databases">
        <authorList>
            <person name="Shumante A."/>
            <person name="Zimin A.V."/>
            <person name="Puiu D."/>
            <person name="Salzberg S.L."/>
        </authorList>
    </citation>
    <scope>NUCLEOTIDE SEQUENCE</scope>
    <source>
        <strain evidence="2">WC2-LM</strain>
        <tissue evidence="2">Liver</tissue>
    </source>
</reference>
<gene>
    <name evidence="2" type="ORF">GHT09_012364</name>
    <name evidence="3" type="ORF">MONAX_5E032790</name>
</gene>
<organism evidence="3 4">
    <name type="scientific">Marmota monax</name>
    <name type="common">Woodchuck</name>
    <dbReference type="NCBI Taxonomy" id="9995"/>
    <lineage>
        <taxon>Eukaryota</taxon>
        <taxon>Metazoa</taxon>
        <taxon>Chordata</taxon>
        <taxon>Craniata</taxon>
        <taxon>Vertebrata</taxon>
        <taxon>Euteleostomi</taxon>
        <taxon>Mammalia</taxon>
        <taxon>Eutheria</taxon>
        <taxon>Euarchontoglires</taxon>
        <taxon>Glires</taxon>
        <taxon>Rodentia</taxon>
        <taxon>Sciuromorpha</taxon>
        <taxon>Sciuridae</taxon>
        <taxon>Xerinae</taxon>
        <taxon>Marmotini</taxon>
        <taxon>Marmota</taxon>
    </lineage>
</organism>
<dbReference type="Proteomes" id="UP000662637">
    <property type="component" value="Unassembled WGS sequence"/>
</dbReference>
<dbReference type="GO" id="GO:0035255">
    <property type="term" value="F:ionotropic glutamate receptor binding"/>
    <property type="evidence" value="ECO:0007669"/>
    <property type="project" value="TreeGrafter"/>
</dbReference>
<dbReference type="AlphaFoldDB" id="A0A5E4CVK2"/>
<protein>
    <recommendedName>
        <fullName evidence="1">PDZ domain-containing protein</fullName>
    </recommendedName>
</protein>
<dbReference type="InterPro" id="IPR019590">
    <property type="entry name" value="DLG1_PEST_dom"/>
</dbReference>
<dbReference type="InterPro" id="IPR050614">
    <property type="entry name" value="Synaptic_Scaffolding_LAP-MAGUK"/>
</dbReference>
<dbReference type="SMART" id="SM00228">
    <property type="entry name" value="PDZ"/>
    <property type="match status" value="2"/>
</dbReference>
<dbReference type="GO" id="GO:0031594">
    <property type="term" value="C:neuromuscular junction"/>
    <property type="evidence" value="ECO:0007669"/>
    <property type="project" value="TreeGrafter"/>
</dbReference>
<dbReference type="Gene3D" id="2.30.42.10">
    <property type="match status" value="2"/>
</dbReference>
<dbReference type="GO" id="GO:0019901">
    <property type="term" value="F:protein kinase binding"/>
    <property type="evidence" value="ECO:0007669"/>
    <property type="project" value="TreeGrafter"/>
</dbReference>
<dbReference type="PROSITE" id="PS50106">
    <property type="entry name" value="PDZ"/>
    <property type="match status" value="2"/>
</dbReference>
<evidence type="ECO:0000259" key="1">
    <source>
        <dbReference type="PROSITE" id="PS50106"/>
    </source>
</evidence>
<keyword evidence="4" id="KW-1185">Reference proteome</keyword>
<dbReference type="FunFam" id="2.30.42.10:FF:000091">
    <property type="entry name" value="disks large homolog 1 isoform X8"/>
    <property type="match status" value="1"/>
</dbReference>
<dbReference type="GO" id="GO:0007268">
    <property type="term" value="P:chemical synaptic transmission"/>
    <property type="evidence" value="ECO:0007669"/>
    <property type="project" value="TreeGrafter"/>
</dbReference>
<evidence type="ECO:0000313" key="2">
    <source>
        <dbReference type="EMBL" id="KAF7476491.1"/>
    </source>
</evidence>
<evidence type="ECO:0000313" key="4">
    <source>
        <dbReference type="Proteomes" id="UP000335636"/>
    </source>
</evidence>
<reference evidence="3 4" key="1">
    <citation type="submission" date="2019-04" db="EMBL/GenBank/DDBJ databases">
        <authorList>
            <person name="Alioto T."/>
            <person name="Alioto T."/>
        </authorList>
    </citation>
    <scope>NUCLEOTIDE SEQUENCE [LARGE SCALE GENOMIC DNA]</scope>
</reference>
<evidence type="ECO:0000313" key="3">
    <source>
        <dbReference type="EMBL" id="VTJ85803.1"/>
    </source>
</evidence>
<dbReference type="SUPFAM" id="SSF50156">
    <property type="entry name" value="PDZ domain-like"/>
    <property type="match status" value="2"/>
</dbReference>
<dbReference type="GO" id="GO:0045197">
    <property type="term" value="P:establishment or maintenance of epithelial cell apical/basal polarity"/>
    <property type="evidence" value="ECO:0007669"/>
    <property type="project" value="TreeGrafter"/>
</dbReference>
<dbReference type="GO" id="GO:0016323">
    <property type="term" value="C:basolateral plasma membrane"/>
    <property type="evidence" value="ECO:0007669"/>
    <property type="project" value="TreeGrafter"/>
</dbReference>
<dbReference type="InterPro" id="IPR019583">
    <property type="entry name" value="DLG1-4_PDZ_assoc"/>
</dbReference>
<name>A0A5E4CVK2_MARMO</name>
<dbReference type="EMBL" id="WJEC01002419">
    <property type="protein sequence ID" value="KAF7476491.1"/>
    <property type="molecule type" value="Genomic_DNA"/>
</dbReference>
<feature type="domain" description="PDZ" evidence="1">
    <location>
        <begin position="88"/>
        <end position="175"/>
    </location>
</feature>
<dbReference type="GO" id="GO:0043005">
    <property type="term" value="C:neuron projection"/>
    <property type="evidence" value="ECO:0007669"/>
    <property type="project" value="TreeGrafter"/>
</dbReference>
<dbReference type="FunFam" id="2.30.42.10:FF:000002">
    <property type="entry name" value="Disks large homolog 4 isoform 2"/>
    <property type="match status" value="1"/>
</dbReference>
<feature type="domain" description="PDZ" evidence="1">
    <location>
        <begin position="183"/>
        <end position="270"/>
    </location>
</feature>
<dbReference type="EMBL" id="CABDUW010002184">
    <property type="protein sequence ID" value="VTJ85803.1"/>
    <property type="molecule type" value="Genomic_DNA"/>
</dbReference>